<accession>A0A6M2BMV6</accession>
<dbReference type="SUPFAM" id="SSF46689">
    <property type="entry name" value="Homeodomain-like"/>
    <property type="match status" value="1"/>
</dbReference>
<dbReference type="EMBL" id="JAAMOW010000001">
    <property type="protein sequence ID" value="NGY03429.1"/>
    <property type="molecule type" value="Genomic_DNA"/>
</dbReference>
<evidence type="ECO:0000313" key="7">
    <source>
        <dbReference type="Proteomes" id="UP000472676"/>
    </source>
</evidence>
<dbReference type="PANTHER" id="PTHR47506:SF1">
    <property type="entry name" value="HTH-TYPE TRANSCRIPTIONAL REGULATOR YJDC"/>
    <property type="match status" value="1"/>
</dbReference>
<dbReference type="RefSeq" id="WP_166250838.1">
    <property type="nucleotide sequence ID" value="NZ_JAAMOW010000001.1"/>
</dbReference>
<dbReference type="InterPro" id="IPR023772">
    <property type="entry name" value="DNA-bd_HTH_TetR-type_CS"/>
</dbReference>
<feature type="DNA-binding region" description="H-T-H motif" evidence="4">
    <location>
        <begin position="33"/>
        <end position="52"/>
    </location>
</feature>
<keyword evidence="7" id="KW-1185">Reference proteome</keyword>
<reference evidence="6 7" key="1">
    <citation type="journal article" date="2014" name="Int. J. Syst. Evol. Microbiol.">
        <title>Solimonas terrae sp. nov., isolated from soil.</title>
        <authorList>
            <person name="Kim S.J."/>
            <person name="Moon J.Y."/>
            <person name="Weon H.Y."/>
            <person name="Ahn J.H."/>
            <person name="Chen W.M."/>
            <person name="Kwon S.W."/>
        </authorList>
    </citation>
    <scope>NUCLEOTIDE SEQUENCE [LARGE SCALE GENOMIC DNA]</scope>
    <source>
        <strain evidence="6 7">KIS83-12</strain>
    </source>
</reference>
<evidence type="ECO:0000313" key="6">
    <source>
        <dbReference type="EMBL" id="NGY03429.1"/>
    </source>
</evidence>
<protein>
    <submittedName>
        <fullName evidence="6">TetR/AcrR family transcriptional regulator</fullName>
    </submittedName>
</protein>
<dbReference type="InterPro" id="IPR001647">
    <property type="entry name" value="HTH_TetR"/>
</dbReference>
<dbReference type="PRINTS" id="PR00455">
    <property type="entry name" value="HTHTETR"/>
</dbReference>
<dbReference type="PANTHER" id="PTHR47506">
    <property type="entry name" value="TRANSCRIPTIONAL REGULATORY PROTEIN"/>
    <property type="match status" value="1"/>
</dbReference>
<comment type="caution">
    <text evidence="6">The sequence shown here is derived from an EMBL/GenBank/DDBJ whole genome shotgun (WGS) entry which is preliminary data.</text>
</comment>
<dbReference type="PROSITE" id="PS50977">
    <property type="entry name" value="HTH_TETR_2"/>
    <property type="match status" value="1"/>
</dbReference>
<dbReference type="InterPro" id="IPR009057">
    <property type="entry name" value="Homeodomain-like_sf"/>
</dbReference>
<gene>
    <name evidence="6" type="ORF">G7Y85_01485</name>
</gene>
<dbReference type="GO" id="GO:0003677">
    <property type="term" value="F:DNA binding"/>
    <property type="evidence" value="ECO:0007669"/>
    <property type="project" value="UniProtKB-UniRule"/>
</dbReference>
<evidence type="ECO:0000256" key="1">
    <source>
        <dbReference type="ARBA" id="ARBA00023015"/>
    </source>
</evidence>
<dbReference type="AlphaFoldDB" id="A0A6M2BMV6"/>
<dbReference type="PROSITE" id="PS01081">
    <property type="entry name" value="HTH_TETR_1"/>
    <property type="match status" value="1"/>
</dbReference>
<keyword evidence="3" id="KW-0804">Transcription</keyword>
<evidence type="ECO:0000256" key="4">
    <source>
        <dbReference type="PROSITE-ProRule" id="PRU00335"/>
    </source>
</evidence>
<dbReference type="Pfam" id="PF00440">
    <property type="entry name" value="TetR_N"/>
    <property type="match status" value="1"/>
</dbReference>
<sequence>MPRKPAHEQFDTIKAIADQAFELFGRYGYEGVSIGDIAKAAKLSKGALYWHFDGKEALYLQCLRCLHAIFDQYVFEPMRAESDPVRAILHVFTGLQKLLQDSRVEKGVAGYWLIPSRPETAALTAAQRAFEAASIETLRRNLQLASEHGQLELGGEADEMARAVIALIEACVVPLRQYSVDEMHGILAVLARTLFRAYAKSDELLKLALTI</sequence>
<keyword evidence="1" id="KW-0805">Transcription regulation</keyword>
<evidence type="ECO:0000256" key="3">
    <source>
        <dbReference type="ARBA" id="ARBA00023163"/>
    </source>
</evidence>
<evidence type="ECO:0000259" key="5">
    <source>
        <dbReference type="PROSITE" id="PS50977"/>
    </source>
</evidence>
<evidence type="ECO:0000256" key="2">
    <source>
        <dbReference type="ARBA" id="ARBA00023125"/>
    </source>
</evidence>
<dbReference type="Gene3D" id="1.10.357.10">
    <property type="entry name" value="Tetracycline Repressor, domain 2"/>
    <property type="match status" value="1"/>
</dbReference>
<feature type="domain" description="HTH tetR-type" evidence="5">
    <location>
        <begin position="10"/>
        <end position="70"/>
    </location>
</feature>
<dbReference type="Proteomes" id="UP000472676">
    <property type="component" value="Unassembled WGS sequence"/>
</dbReference>
<proteinExistence type="predicted"/>
<organism evidence="6 7">
    <name type="scientific">Solimonas terrae</name>
    <dbReference type="NCBI Taxonomy" id="1396819"/>
    <lineage>
        <taxon>Bacteria</taxon>
        <taxon>Pseudomonadati</taxon>
        <taxon>Pseudomonadota</taxon>
        <taxon>Gammaproteobacteria</taxon>
        <taxon>Nevskiales</taxon>
        <taxon>Nevskiaceae</taxon>
        <taxon>Solimonas</taxon>
    </lineage>
</organism>
<name>A0A6M2BMV6_9GAMM</name>
<keyword evidence="2 4" id="KW-0238">DNA-binding</keyword>